<evidence type="ECO:0000256" key="1">
    <source>
        <dbReference type="ARBA" id="ARBA00005622"/>
    </source>
</evidence>
<dbReference type="EMBL" id="FXWL01000002">
    <property type="protein sequence ID" value="SMQ76452.1"/>
    <property type="molecule type" value="Genomic_DNA"/>
</dbReference>
<gene>
    <name evidence="3" type="ORF">SAMN06295984_1892</name>
</gene>
<dbReference type="Gene3D" id="3.40.50.1820">
    <property type="entry name" value="alpha/beta hydrolase"/>
    <property type="match status" value="1"/>
</dbReference>
<dbReference type="InterPro" id="IPR052558">
    <property type="entry name" value="Siderophore_Hydrolase_D"/>
</dbReference>
<dbReference type="PANTHER" id="PTHR40841">
    <property type="entry name" value="SIDEROPHORE TRIACETYLFUSARININE C ESTERASE"/>
    <property type="match status" value="1"/>
</dbReference>
<evidence type="ECO:0000313" key="3">
    <source>
        <dbReference type="EMBL" id="SMQ76452.1"/>
    </source>
</evidence>
<dbReference type="Proteomes" id="UP000194469">
    <property type="component" value="Unassembled WGS sequence"/>
</dbReference>
<sequence>MPFLVRASLEQFALAHPSGGGELTISVAAPSGTGPDAGVPVLYVLDGDMLFGMAAEIGRAVSSVAGFPAHYVVGIGYNAEYSDFLKHRTADLTPPIAAEALADLGGLGAAIGGDQGGGADAFLGFLADRLQPEIAERYPQTVGGEHILFGHSLGGLFAAHALLTRPASFSAFIISSPSLWWDGFSIMERLPAFGERLAALPRQPRIFVDVGAREQELPSSVPDGIGVTLDEAQAQIRNARMVDAAKDFADALTEAGVTAFRHVAFAEDDHVSVAPAALLHGMRFALGRDH</sequence>
<dbReference type="RefSeq" id="WP_086456932.1">
    <property type="nucleotide sequence ID" value="NZ_FXWL01000002.1"/>
</dbReference>
<evidence type="ECO:0008006" key="5">
    <source>
        <dbReference type="Google" id="ProtNLM"/>
    </source>
</evidence>
<organism evidence="3 4">
    <name type="scientific">Sphingopyxis terrae subsp. ummariensis</name>
    <dbReference type="NCBI Taxonomy" id="429001"/>
    <lineage>
        <taxon>Bacteria</taxon>
        <taxon>Pseudomonadati</taxon>
        <taxon>Pseudomonadota</taxon>
        <taxon>Alphaproteobacteria</taxon>
        <taxon>Sphingomonadales</taxon>
        <taxon>Sphingomonadaceae</taxon>
        <taxon>Sphingopyxis</taxon>
    </lineage>
</organism>
<reference evidence="4" key="1">
    <citation type="submission" date="2017-04" db="EMBL/GenBank/DDBJ databases">
        <authorList>
            <person name="Varghese N."/>
            <person name="Submissions S."/>
        </authorList>
    </citation>
    <scope>NUCLEOTIDE SEQUENCE [LARGE SCALE GENOMIC DNA]</scope>
    <source>
        <strain evidence="4">UI2</strain>
    </source>
</reference>
<dbReference type="PANTHER" id="PTHR40841:SF2">
    <property type="entry name" value="SIDEROPHORE-DEGRADING ESTERASE (EUROFUNG)"/>
    <property type="match status" value="1"/>
</dbReference>
<keyword evidence="2" id="KW-0378">Hydrolase</keyword>
<evidence type="ECO:0000313" key="4">
    <source>
        <dbReference type="Proteomes" id="UP000194469"/>
    </source>
</evidence>
<accession>A0A1Y6FUB1</accession>
<protein>
    <recommendedName>
        <fullName evidence="5">Alpha/beta hydrolase</fullName>
    </recommendedName>
</protein>
<dbReference type="InterPro" id="IPR029058">
    <property type="entry name" value="AB_hydrolase_fold"/>
</dbReference>
<evidence type="ECO:0000256" key="2">
    <source>
        <dbReference type="ARBA" id="ARBA00022801"/>
    </source>
</evidence>
<proteinExistence type="inferred from homology"/>
<comment type="similarity">
    <text evidence="1">Belongs to the esterase D family.</text>
</comment>
<dbReference type="InterPro" id="IPR000801">
    <property type="entry name" value="Esterase-like"/>
</dbReference>
<dbReference type="GO" id="GO:0016788">
    <property type="term" value="F:hydrolase activity, acting on ester bonds"/>
    <property type="evidence" value="ECO:0007669"/>
    <property type="project" value="TreeGrafter"/>
</dbReference>
<dbReference type="Pfam" id="PF00756">
    <property type="entry name" value="Esterase"/>
    <property type="match status" value="1"/>
</dbReference>
<name>A0A1Y6FUB1_9SPHN</name>
<dbReference type="AlphaFoldDB" id="A0A1Y6FUB1"/>
<dbReference type="SUPFAM" id="SSF53474">
    <property type="entry name" value="alpha/beta-Hydrolases"/>
    <property type="match status" value="1"/>
</dbReference>
<dbReference type="GeneID" id="303002207"/>
<keyword evidence="4" id="KW-1185">Reference proteome</keyword>